<evidence type="ECO:0000256" key="1">
    <source>
        <dbReference type="SAM" id="MobiDB-lite"/>
    </source>
</evidence>
<feature type="region of interest" description="Disordered" evidence="1">
    <location>
        <begin position="1"/>
        <end position="97"/>
    </location>
</feature>
<feature type="compositionally biased region" description="Polar residues" evidence="1">
    <location>
        <begin position="29"/>
        <end position="44"/>
    </location>
</feature>
<feature type="region of interest" description="Disordered" evidence="1">
    <location>
        <begin position="373"/>
        <end position="396"/>
    </location>
</feature>
<accession>A0A4S8L7E1</accession>
<gene>
    <name evidence="2" type="ORF">K435DRAFT_870101</name>
</gene>
<evidence type="ECO:0000313" key="2">
    <source>
        <dbReference type="EMBL" id="THU84597.1"/>
    </source>
</evidence>
<feature type="compositionally biased region" description="Acidic residues" evidence="1">
    <location>
        <begin position="505"/>
        <end position="515"/>
    </location>
</feature>
<feature type="compositionally biased region" description="Basic and acidic residues" evidence="1">
    <location>
        <begin position="227"/>
        <end position="238"/>
    </location>
</feature>
<feature type="compositionally biased region" description="Basic and acidic residues" evidence="1">
    <location>
        <begin position="247"/>
        <end position="257"/>
    </location>
</feature>
<protein>
    <submittedName>
        <fullName evidence="2">Uncharacterized protein</fullName>
    </submittedName>
</protein>
<feature type="compositionally biased region" description="Low complexity" evidence="1">
    <location>
        <begin position="70"/>
        <end position="88"/>
    </location>
</feature>
<dbReference type="EMBL" id="ML179590">
    <property type="protein sequence ID" value="THU84597.1"/>
    <property type="molecule type" value="Genomic_DNA"/>
</dbReference>
<feature type="region of interest" description="Disordered" evidence="1">
    <location>
        <begin position="464"/>
        <end position="579"/>
    </location>
</feature>
<evidence type="ECO:0000313" key="3">
    <source>
        <dbReference type="Proteomes" id="UP000297245"/>
    </source>
</evidence>
<reference evidence="2 3" key="1">
    <citation type="journal article" date="2019" name="Nat. Ecol. Evol.">
        <title>Megaphylogeny resolves global patterns of mushroom evolution.</title>
        <authorList>
            <person name="Varga T."/>
            <person name="Krizsan K."/>
            <person name="Foldi C."/>
            <person name="Dima B."/>
            <person name="Sanchez-Garcia M."/>
            <person name="Sanchez-Ramirez S."/>
            <person name="Szollosi G.J."/>
            <person name="Szarkandi J.G."/>
            <person name="Papp V."/>
            <person name="Albert L."/>
            <person name="Andreopoulos W."/>
            <person name="Angelini C."/>
            <person name="Antonin V."/>
            <person name="Barry K.W."/>
            <person name="Bougher N.L."/>
            <person name="Buchanan P."/>
            <person name="Buyck B."/>
            <person name="Bense V."/>
            <person name="Catcheside P."/>
            <person name="Chovatia M."/>
            <person name="Cooper J."/>
            <person name="Damon W."/>
            <person name="Desjardin D."/>
            <person name="Finy P."/>
            <person name="Geml J."/>
            <person name="Haridas S."/>
            <person name="Hughes K."/>
            <person name="Justo A."/>
            <person name="Karasinski D."/>
            <person name="Kautmanova I."/>
            <person name="Kiss B."/>
            <person name="Kocsube S."/>
            <person name="Kotiranta H."/>
            <person name="LaButti K.M."/>
            <person name="Lechner B.E."/>
            <person name="Liimatainen K."/>
            <person name="Lipzen A."/>
            <person name="Lukacs Z."/>
            <person name="Mihaltcheva S."/>
            <person name="Morgado L.N."/>
            <person name="Niskanen T."/>
            <person name="Noordeloos M.E."/>
            <person name="Ohm R.A."/>
            <person name="Ortiz-Santana B."/>
            <person name="Ovrebo C."/>
            <person name="Racz N."/>
            <person name="Riley R."/>
            <person name="Savchenko A."/>
            <person name="Shiryaev A."/>
            <person name="Soop K."/>
            <person name="Spirin V."/>
            <person name="Szebenyi C."/>
            <person name="Tomsovsky M."/>
            <person name="Tulloss R.E."/>
            <person name="Uehling J."/>
            <person name="Grigoriev I.V."/>
            <person name="Vagvolgyi C."/>
            <person name="Papp T."/>
            <person name="Martin F.M."/>
            <person name="Miettinen O."/>
            <person name="Hibbett D.S."/>
            <person name="Nagy L.G."/>
        </authorList>
    </citation>
    <scope>NUCLEOTIDE SEQUENCE [LARGE SCALE GENOMIC DNA]</scope>
    <source>
        <strain evidence="2 3">CBS 962.96</strain>
    </source>
</reference>
<name>A0A4S8L7E1_DENBC</name>
<dbReference type="Proteomes" id="UP000297245">
    <property type="component" value="Unassembled WGS sequence"/>
</dbReference>
<dbReference type="AlphaFoldDB" id="A0A4S8L7E1"/>
<keyword evidence="3" id="KW-1185">Reference proteome</keyword>
<sequence>LKGVSSPTKAAGTTKVQSRPKPKLKGAAVQSSQQTGSANTSTQRHVPAVPSAGVDTPGRSGVSIPTEQVSSSPSSAIAPTAPASSTTPVAESNIMPPAASPRRVDIVHTPLADSSIDMTAAPAISIPEDGPAQPVPSSPDHRLLAEGWRLVHSYALNPQGNMADLHNKLEQVLQGCYQATDWNAAINLATDKDRDTAKAAEQVQSITPSHVLFPGFESTVPEIIAKEPEADGKDHGEDQTDELDESEYPKDVQKGGEDEMEQVDTGDQTEIRYNEEEDVTTGLEEKDVSLSELWVSVFEELIDVWLQLEEKRGFQEHAGKLVSEKEPEWVEEWRGTETRLAIWPGGWEWRDVQKELKRVDEWWKDICPDPSKGYAMPKGKGKSKEKEGDEDDLEWAPLDRTSGWDGLWMFLVALMSLMLSPSLGDAPIHEGLAWLTSWQLLVEDIVKVMVKVVNKGVRPIRWEKESEMPQASGGAKRKVVEHADDEDDKNDSPPSKRIRARGKEDEDGEDNDDDSPPSKKIHASKKGKKDDSDDSPPRIPASKKGKWKATTKAPTPRTTRSRSKQEKPKQEKPNTRSRR</sequence>
<proteinExistence type="predicted"/>
<feature type="non-terminal residue" evidence="2">
    <location>
        <position position="1"/>
    </location>
</feature>
<feature type="region of interest" description="Disordered" evidence="1">
    <location>
        <begin position="227"/>
        <end position="284"/>
    </location>
</feature>
<organism evidence="2 3">
    <name type="scientific">Dendrothele bispora (strain CBS 962.96)</name>
    <dbReference type="NCBI Taxonomy" id="1314807"/>
    <lineage>
        <taxon>Eukaryota</taxon>
        <taxon>Fungi</taxon>
        <taxon>Dikarya</taxon>
        <taxon>Basidiomycota</taxon>
        <taxon>Agaricomycotina</taxon>
        <taxon>Agaricomycetes</taxon>
        <taxon>Agaricomycetidae</taxon>
        <taxon>Agaricales</taxon>
        <taxon>Agaricales incertae sedis</taxon>
        <taxon>Dendrothele</taxon>
    </lineage>
</organism>
<feature type="compositionally biased region" description="Basic and acidic residues" evidence="1">
    <location>
        <begin position="563"/>
        <end position="579"/>
    </location>
</feature>